<dbReference type="GO" id="GO:0000981">
    <property type="term" value="F:DNA-binding transcription factor activity, RNA polymerase II-specific"/>
    <property type="evidence" value="ECO:0007669"/>
    <property type="project" value="InterPro"/>
</dbReference>
<dbReference type="Pfam" id="PF00046">
    <property type="entry name" value="Homeodomain"/>
    <property type="match status" value="1"/>
</dbReference>
<dbReference type="AlphaFoldDB" id="A0A9Q1C019"/>
<comment type="subcellular location">
    <subcellularLocation>
        <location evidence="4 5">Nucleus</location>
    </subcellularLocation>
</comment>
<evidence type="ECO:0000256" key="4">
    <source>
        <dbReference type="PROSITE-ProRule" id="PRU00108"/>
    </source>
</evidence>
<keyword evidence="9" id="KW-1185">Reference proteome</keyword>
<dbReference type="EMBL" id="JAIZAY010000009">
    <property type="protein sequence ID" value="KAJ8035872.1"/>
    <property type="molecule type" value="Genomic_DNA"/>
</dbReference>
<dbReference type="InterPro" id="IPR050460">
    <property type="entry name" value="Distal-less_Homeobox_TF"/>
</dbReference>
<evidence type="ECO:0000256" key="6">
    <source>
        <dbReference type="SAM" id="MobiDB-lite"/>
    </source>
</evidence>
<reference evidence="8" key="1">
    <citation type="submission" date="2021-10" db="EMBL/GenBank/DDBJ databases">
        <title>Tropical sea cucumber genome reveals ecological adaptation and Cuvierian tubules defense mechanism.</title>
        <authorList>
            <person name="Chen T."/>
        </authorList>
    </citation>
    <scope>NUCLEOTIDE SEQUENCE</scope>
    <source>
        <strain evidence="8">Nanhai2018</strain>
        <tissue evidence="8">Muscle</tissue>
    </source>
</reference>
<dbReference type="PANTHER" id="PTHR24327">
    <property type="entry name" value="HOMEOBOX PROTEIN"/>
    <property type="match status" value="1"/>
</dbReference>
<feature type="compositionally biased region" description="Low complexity" evidence="6">
    <location>
        <begin position="285"/>
        <end position="294"/>
    </location>
</feature>
<proteinExistence type="predicted"/>
<evidence type="ECO:0000256" key="3">
    <source>
        <dbReference type="ARBA" id="ARBA00023242"/>
    </source>
</evidence>
<sequence length="398" mass="43953">MNMTGESPMVGYNYDSRSHYPDNADHPHHPHHSEPLGGYHTGSPNPGAMPYGGMHGYHSSSNKHPSASDSVRSPLSGLNAMQSNQRPCAFSFPFGSTNGFDTSYPSIRQHSMTGSLYSPAAKDYHAGSQSEPNSGTTMLSCSERVATPSRLKGKKMRKPRTIYTSIQLQQLNQHFQRAQYLALPERADLAASLGLTQTQVKIWFQNRRSKYKKVLKQQHQQIPGNQQKVDSDESSVNDGQDSPAEKDMAPTKGDSPVSHMEPLPATGIQNHYNHSISTGQMTDGSSYSSVSKFPPSHHVVDPVSHDIQPLSSGSTSPYSHAYSNYHTKGHYNNSTSSWTDGPHVSNNVPASRYHVTPHHQNHISPYGLQWYGTPFHGDNPHQAYQNYGSHHPQHLPPT</sequence>
<feature type="region of interest" description="Disordered" evidence="6">
    <location>
        <begin position="1"/>
        <end position="80"/>
    </location>
</feature>
<dbReference type="InterPro" id="IPR001356">
    <property type="entry name" value="HD"/>
</dbReference>
<dbReference type="PRINTS" id="PR00031">
    <property type="entry name" value="HTHREPRESSR"/>
</dbReference>
<feature type="compositionally biased region" description="Polar residues" evidence="6">
    <location>
        <begin position="127"/>
        <end position="140"/>
    </location>
</feature>
<keyword evidence="3 4" id="KW-0539">Nucleus</keyword>
<dbReference type="PROSITE" id="PS00027">
    <property type="entry name" value="HOMEOBOX_1"/>
    <property type="match status" value="1"/>
</dbReference>
<dbReference type="PROSITE" id="PS50071">
    <property type="entry name" value="HOMEOBOX_2"/>
    <property type="match status" value="1"/>
</dbReference>
<protein>
    <submittedName>
        <fullName evidence="8">Homeotic protein distal-less</fullName>
    </submittedName>
</protein>
<dbReference type="OrthoDB" id="6159439at2759"/>
<feature type="compositionally biased region" description="Polar residues" evidence="6">
    <location>
        <begin position="58"/>
        <end position="73"/>
    </location>
</feature>
<evidence type="ECO:0000313" key="8">
    <source>
        <dbReference type="EMBL" id="KAJ8035872.1"/>
    </source>
</evidence>
<feature type="region of interest" description="Disordered" evidence="6">
    <location>
        <begin position="214"/>
        <end position="294"/>
    </location>
</feature>
<dbReference type="PANTHER" id="PTHR24327:SF81">
    <property type="entry name" value="HOMEOTIC PROTEIN DISTAL-LESS-RELATED"/>
    <property type="match status" value="1"/>
</dbReference>
<feature type="compositionally biased region" description="Polar residues" evidence="6">
    <location>
        <begin position="267"/>
        <end position="284"/>
    </location>
</feature>
<feature type="compositionally biased region" description="Polar residues" evidence="6">
    <location>
        <begin position="217"/>
        <end position="240"/>
    </location>
</feature>
<dbReference type="PRINTS" id="PR00024">
    <property type="entry name" value="HOMEOBOX"/>
</dbReference>
<dbReference type="FunFam" id="1.10.10.60:FF:000707">
    <property type="entry name" value="Dlx"/>
    <property type="match status" value="1"/>
</dbReference>
<organism evidence="8 9">
    <name type="scientific">Holothuria leucospilota</name>
    <name type="common">Black long sea cucumber</name>
    <name type="synonym">Mertensiothuria leucospilota</name>
    <dbReference type="NCBI Taxonomy" id="206669"/>
    <lineage>
        <taxon>Eukaryota</taxon>
        <taxon>Metazoa</taxon>
        <taxon>Echinodermata</taxon>
        <taxon>Eleutherozoa</taxon>
        <taxon>Echinozoa</taxon>
        <taxon>Holothuroidea</taxon>
        <taxon>Aspidochirotacea</taxon>
        <taxon>Aspidochirotida</taxon>
        <taxon>Holothuriidae</taxon>
        <taxon>Holothuria</taxon>
    </lineage>
</organism>
<dbReference type="SUPFAM" id="SSF46689">
    <property type="entry name" value="Homeodomain-like"/>
    <property type="match status" value="1"/>
</dbReference>
<evidence type="ECO:0000256" key="5">
    <source>
        <dbReference type="RuleBase" id="RU000682"/>
    </source>
</evidence>
<evidence type="ECO:0000256" key="2">
    <source>
        <dbReference type="ARBA" id="ARBA00023155"/>
    </source>
</evidence>
<keyword evidence="2 4" id="KW-0371">Homeobox</keyword>
<dbReference type="InterPro" id="IPR000047">
    <property type="entry name" value="HTH_motif"/>
</dbReference>
<dbReference type="GO" id="GO:0000978">
    <property type="term" value="F:RNA polymerase II cis-regulatory region sequence-specific DNA binding"/>
    <property type="evidence" value="ECO:0007669"/>
    <property type="project" value="TreeGrafter"/>
</dbReference>
<dbReference type="Gene3D" id="1.10.10.60">
    <property type="entry name" value="Homeodomain-like"/>
    <property type="match status" value="1"/>
</dbReference>
<dbReference type="InterPro" id="IPR020479">
    <property type="entry name" value="HD_metazoa"/>
</dbReference>
<evidence type="ECO:0000259" key="7">
    <source>
        <dbReference type="PROSITE" id="PS50071"/>
    </source>
</evidence>
<name>A0A9Q1C019_HOLLE</name>
<gene>
    <name evidence="8" type="ORF">HOLleu_19683</name>
</gene>
<feature type="compositionally biased region" description="Basic and acidic residues" evidence="6">
    <location>
        <begin position="16"/>
        <end position="27"/>
    </location>
</feature>
<dbReference type="GO" id="GO:0005634">
    <property type="term" value="C:nucleus"/>
    <property type="evidence" value="ECO:0007669"/>
    <property type="project" value="UniProtKB-SubCell"/>
</dbReference>
<dbReference type="SMART" id="SM00389">
    <property type="entry name" value="HOX"/>
    <property type="match status" value="1"/>
</dbReference>
<dbReference type="Proteomes" id="UP001152320">
    <property type="component" value="Chromosome 9"/>
</dbReference>
<comment type="caution">
    <text evidence="8">The sequence shown here is derived from an EMBL/GenBank/DDBJ whole genome shotgun (WGS) entry which is preliminary data.</text>
</comment>
<feature type="domain" description="Homeobox" evidence="7">
    <location>
        <begin position="154"/>
        <end position="214"/>
    </location>
</feature>
<feature type="region of interest" description="Disordered" evidence="6">
    <location>
        <begin position="122"/>
        <end position="158"/>
    </location>
</feature>
<feature type="DNA-binding region" description="Homeobox" evidence="4">
    <location>
        <begin position="156"/>
        <end position="215"/>
    </location>
</feature>
<keyword evidence="1 4" id="KW-0238">DNA-binding</keyword>
<dbReference type="InterPro" id="IPR009057">
    <property type="entry name" value="Homeodomain-like_sf"/>
</dbReference>
<evidence type="ECO:0000256" key="1">
    <source>
        <dbReference type="ARBA" id="ARBA00023125"/>
    </source>
</evidence>
<evidence type="ECO:0000313" key="9">
    <source>
        <dbReference type="Proteomes" id="UP001152320"/>
    </source>
</evidence>
<dbReference type="InterPro" id="IPR017970">
    <property type="entry name" value="Homeobox_CS"/>
</dbReference>
<accession>A0A9Q1C019</accession>
<dbReference type="CDD" id="cd00086">
    <property type="entry name" value="homeodomain"/>
    <property type="match status" value="1"/>
</dbReference>